<sequence length="405" mass="44736">MAAPAPASSSLPTTINIRETPAVAEWTAQVVDGQDADATTPCQLARSSNSSPIIFSLFFDPCSNAAFFKLRTTVLVRDSSRNKIQTSLLLFIYPEHVASLMHDQSSTLSPEFTATDFNKLSGCRTTCLRFTLNKPASLIAPLHVPIAPRSKKDVQVLRSLQMLASTTTLAIHFAYDALPASGLISLVCDAAAKNALKPSFKHGDLSQLYGGRGGKVIEDFQDWPVPVAKDEKETAAPETTESPPSYDELAPDPALPGPARSLKRRRSSSGYAEGATDPPDVLAICRKAMTEQMILIRGEIRDEIRREVKAQLGELENGIIERVDKRLEEQISELREDLTGQVDGTEERMDEIERHMDDLIDEGIEDRVLGVKLDMQDFVKDEIVNVEDTIIKHFEDGRISLQFER</sequence>
<evidence type="ECO:0000256" key="2">
    <source>
        <dbReference type="SAM" id="MobiDB-lite"/>
    </source>
</evidence>
<protein>
    <submittedName>
        <fullName evidence="3">Uncharacterized protein</fullName>
    </submittedName>
</protein>
<gene>
    <name evidence="3" type="ORF">VP1G_05673</name>
</gene>
<dbReference type="EMBL" id="KN714712">
    <property type="protein sequence ID" value="KUI58377.1"/>
    <property type="molecule type" value="Genomic_DNA"/>
</dbReference>
<name>A0A194V382_CYTMA</name>
<evidence type="ECO:0000313" key="4">
    <source>
        <dbReference type="Proteomes" id="UP000078576"/>
    </source>
</evidence>
<dbReference type="STRING" id="694573.A0A194V382"/>
<keyword evidence="1" id="KW-0175">Coiled coil</keyword>
<dbReference type="OrthoDB" id="47007at2759"/>
<accession>A0A194V382</accession>
<reference evidence="4" key="1">
    <citation type="submission" date="2014-12" db="EMBL/GenBank/DDBJ databases">
        <title>Genome Sequence of Valsa Canker Pathogens Uncovers a Specific Adaption of Colonization on Woody Bark.</title>
        <authorList>
            <person name="Yin Z."/>
            <person name="Liu H."/>
            <person name="Gao X."/>
            <person name="Li Z."/>
            <person name="Song N."/>
            <person name="Ke X."/>
            <person name="Dai Q."/>
            <person name="Wu Y."/>
            <person name="Sun Y."/>
            <person name="Xu J.-R."/>
            <person name="Kang Z.K."/>
            <person name="Wang L."/>
            <person name="Huang L."/>
        </authorList>
    </citation>
    <scope>NUCLEOTIDE SEQUENCE [LARGE SCALE GENOMIC DNA]</scope>
    <source>
        <strain evidence="4">SXYL134</strain>
    </source>
</reference>
<feature type="region of interest" description="Disordered" evidence="2">
    <location>
        <begin position="230"/>
        <end position="277"/>
    </location>
</feature>
<evidence type="ECO:0000313" key="3">
    <source>
        <dbReference type="EMBL" id="KUI58377.1"/>
    </source>
</evidence>
<dbReference type="Proteomes" id="UP000078576">
    <property type="component" value="Unassembled WGS sequence"/>
</dbReference>
<proteinExistence type="predicted"/>
<keyword evidence="4" id="KW-1185">Reference proteome</keyword>
<feature type="coiled-coil region" evidence="1">
    <location>
        <begin position="335"/>
        <end position="362"/>
    </location>
</feature>
<evidence type="ECO:0000256" key="1">
    <source>
        <dbReference type="SAM" id="Coils"/>
    </source>
</evidence>
<dbReference type="AlphaFoldDB" id="A0A194V382"/>
<organism evidence="3 4">
    <name type="scientific">Cytospora mali</name>
    <name type="common">Apple Valsa canker fungus</name>
    <name type="synonym">Valsa mali</name>
    <dbReference type="NCBI Taxonomy" id="578113"/>
    <lineage>
        <taxon>Eukaryota</taxon>
        <taxon>Fungi</taxon>
        <taxon>Dikarya</taxon>
        <taxon>Ascomycota</taxon>
        <taxon>Pezizomycotina</taxon>
        <taxon>Sordariomycetes</taxon>
        <taxon>Sordariomycetidae</taxon>
        <taxon>Diaporthales</taxon>
        <taxon>Cytosporaceae</taxon>
        <taxon>Cytospora</taxon>
    </lineage>
</organism>